<dbReference type="InterPro" id="IPR050410">
    <property type="entry name" value="CCR4/nocturin_mRNA_transcr"/>
</dbReference>
<dbReference type="GO" id="GO:0000175">
    <property type="term" value="F:3'-5'-RNA exonuclease activity"/>
    <property type="evidence" value="ECO:0007669"/>
    <property type="project" value="TreeGrafter"/>
</dbReference>
<dbReference type="PANTHER" id="PTHR12121:SF36">
    <property type="entry name" value="ENDONUCLEASE_EXONUCLEASE_PHOSPHATASE DOMAIN-CONTAINING PROTEIN"/>
    <property type="match status" value="1"/>
</dbReference>
<dbReference type="PANTHER" id="PTHR12121">
    <property type="entry name" value="CARBON CATABOLITE REPRESSOR PROTEIN 4"/>
    <property type="match status" value="1"/>
</dbReference>
<evidence type="ECO:0000313" key="2">
    <source>
        <dbReference type="EMBL" id="KAE9985476.1"/>
    </source>
</evidence>
<proteinExistence type="predicted"/>
<name>A0A8H3VCZ8_VENIN</name>
<dbReference type="Pfam" id="PF03372">
    <property type="entry name" value="Exo_endo_phos"/>
    <property type="match status" value="1"/>
</dbReference>
<dbReference type="CDD" id="cd09083">
    <property type="entry name" value="EEP-1"/>
    <property type="match status" value="1"/>
</dbReference>
<dbReference type="AlphaFoldDB" id="A0A8H3VCZ8"/>
<dbReference type="SUPFAM" id="SSF56219">
    <property type="entry name" value="DNase I-like"/>
    <property type="match status" value="1"/>
</dbReference>
<accession>A0A8H3VCZ8</accession>
<evidence type="ECO:0000259" key="1">
    <source>
        <dbReference type="Pfam" id="PF03372"/>
    </source>
</evidence>
<sequence>MKAFLTLPIRLLSHNIRYATQSPFKGEELWTVRSPRLTNELRYNTLHNPESFICLQEVLQNQLVDILGTLNNGNTSQGEWASIGVGRDDGKTAGEYSPILYRPAVWKLNDFKSLWLSETPDRPSKGWDAASIRILTIGFFEHKGSGKKIVAMNTHMDDQGKKARLEGSKLIVETMKSLKPTPIFLAGDFNSEPNEEAYGVFNSTDSPVHDLRVSIPPKLRYGEENTYTGFGNQTAVRIDYLFLTKGSDWTPQGYAVLANKFEDGVYNSDHRAVVGDVLLN</sequence>
<gene>
    <name evidence="2" type="ORF">EG328_007468</name>
</gene>
<dbReference type="Proteomes" id="UP000447873">
    <property type="component" value="Unassembled WGS sequence"/>
</dbReference>
<dbReference type="InterPro" id="IPR005135">
    <property type="entry name" value="Endo/exonuclease/phosphatase"/>
</dbReference>
<dbReference type="InterPro" id="IPR036691">
    <property type="entry name" value="Endo/exonu/phosph_ase_sf"/>
</dbReference>
<organism evidence="2 3">
    <name type="scientific">Venturia inaequalis</name>
    <name type="common">Apple scab fungus</name>
    <dbReference type="NCBI Taxonomy" id="5025"/>
    <lineage>
        <taxon>Eukaryota</taxon>
        <taxon>Fungi</taxon>
        <taxon>Dikarya</taxon>
        <taxon>Ascomycota</taxon>
        <taxon>Pezizomycotina</taxon>
        <taxon>Dothideomycetes</taxon>
        <taxon>Pleosporomycetidae</taxon>
        <taxon>Venturiales</taxon>
        <taxon>Venturiaceae</taxon>
        <taxon>Venturia</taxon>
    </lineage>
</organism>
<feature type="domain" description="Endonuclease/exonuclease/phosphatase" evidence="1">
    <location>
        <begin position="48"/>
        <end position="249"/>
    </location>
</feature>
<protein>
    <recommendedName>
        <fullName evidence="1">Endonuclease/exonuclease/phosphatase domain-containing protein</fullName>
    </recommendedName>
</protein>
<comment type="caution">
    <text evidence="2">The sequence shown here is derived from an EMBL/GenBank/DDBJ whole genome shotgun (WGS) entry which is preliminary data.</text>
</comment>
<dbReference type="Gene3D" id="3.60.10.10">
    <property type="entry name" value="Endonuclease/exonuclease/phosphatase"/>
    <property type="match status" value="1"/>
</dbReference>
<evidence type="ECO:0000313" key="3">
    <source>
        <dbReference type="Proteomes" id="UP000447873"/>
    </source>
</evidence>
<dbReference type="EMBL" id="WNWS01000040">
    <property type="protein sequence ID" value="KAE9985476.1"/>
    <property type="molecule type" value="Genomic_DNA"/>
</dbReference>
<reference evidence="2 3" key="1">
    <citation type="submission" date="2018-12" db="EMBL/GenBank/DDBJ databases">
        <title>Venturia inaequalis Genome Resource.</title>
        <authorList>
            <person name="Lichtner F.J."/>
        </authorList>
    </citation>
    <scope>NUCLEOTIDE SEQUENCE [LARGE SCALE GENOMIC DNA]</scope>
    <source>
        <strain evidence="2 3">120213</strain>
    </source>
</reference>